<dbReference type="Proteomes" id="UP000735205">
    <property type="component" value="Unassembled WGS sequence"/>
</dbReference>
<dbReference type="InterPro" id="IPR003675">
    <property type="entry name" value="Rce1/LyrA-like_dom"/>
</dbReference>
<dbReference type="RefSeq" id="WP_213793024.1">
    <property type="nucleotide sequence ID" value="NZ_JAAMFJ010000002.1"/>
</dbReference>
<organism evidence="4 5">
    <name type="scientific">Fructobacillus papyrifericola</name>
    <dbReference type="NCBI Taxonomy" id="2713172"/>
    <lineage>
        <taxon>Bacteria</taxon>
        <taxon>Bacillati</taxon>
        <taxon>Bacillota</taxon>
        <taxon>Bacilli</taxon>
        <taxon>Lactobacillales</taxon>
        <taxon>Lactobacillaceae</taxon>
        <taxon>Fructobacillus</taxon>
    </lineage>
</organism>
<keyword evidence="2" id="KW-0812">Transmembrane</keyword>
<feature type="domain" description="CAAX prenyl protease 2/Lysostaphin resistance protein A-like" evidence="3">
    <location>
        <begin position="166"/>
        <end position="258"/>
    </location>
</feature>
<feature type="transmembrane region" description="Helical" evidence="2">
    <location>
        <begin position="156"/>
        <end position="180"/>
    </location>
</feature>
<keyword evidence="4" id="KW-0482">Metalloprotease</keyword>
<feature type="transmembrane region" description="Helical" evidence="2">
    <location>
        <begin position="63"/>
        <end position="81"/>
    </location>
</feature>
<feature type="transmembrane region" description="Helical" evidence="2">
    <location>
        <begin position="246"/>
        <end position="269"/>
    </location>
</feature>
<keyword evidence="2" id="KW-0472">Membrane</keyword>
<name>A0ABS5QUH2_9LACO</name>
<dbReference type="Pfam" id="PF02517">
    <property type="entry name" value="Rce1-like"/>
    <property type="match status" value="1"/>
</dbReference>
<comment type="similarity">
    <text evidence="1">Belongs to the UPF0177 family.</text>
</comment>
<keyword evidence="2" id="KW-1133">Transmembrane helix</keyword>
<keyword evidence="4" id="KW-0645">Protease</keyword>
<evidence type="ECO:0000313" key="5">
    <source>
        <dbReference type="Proteomes" id="UP000735205"/>
    </source>
</evidence>
<dbReference type="PANTHER" id="PTHR36435">
    <property type="entry name" value="SLR1288 PROTEIN"/>
    <property type="match status" value="1"/>
</dbReference>
<dbReference type="GO" id="GO:0008237">
    <property type="term" value="F:metallopeptidase activity"/>
    <property type="evidence" value="ECO:0007669"/>
    <property type="project" value="UniProtKB-KW"/>
</dbReference>
<feature type="transmembrane region" description="Helical" evidence="2">
    <location>
        <begin position="192"/>
        <end position="213"/>
    </location>
</feature>
<reference evidence="4 5" key="1">
    <citation type="submission" date="2020-02" db="EMBL/GenBank/DDBJ databases">
        <title>Fructobacillus sp. isolated from paper mulberry of Taiwan.</title>
        <authorList>
            <person name="Lin S.-T."/>
        </authorList>
    </citation>
    <scope>NUCLEOTIDE SEQUENCE [LARGE SCALE GENOMIC DNA]</scope>
    <source>
        <strain evidence="4 5">M1-21</strain>
    </source>
</reference>
<feature type="transmembrane region" description="Helical" evidence="2">
    <location>
        <begin position="34"/>
        <end position="51"/>
    </location>
</feature>
<keyword evidence="4" id="KW-0378">Hydrolase</keyword>
<dbReference type="InterPro" id="IPR052710">
    <property type="entry name" value="CAAX_protease"/>
</dbReference>
<gene>
    <name evidence="4" type="ORF">G6R28_04385</name>
</gene>
<protein>
    <submittedName>
        <fullName evidence="4">CPBP family intramembrane metalloprotease</fullName>
    </submittedName>
</protein>
<proteinExistence type="inferred from homology"/>
<evidence type="ECO:0000256" key="1">
    <source>
        <dbReference type="ARBA" id="ARBA00009067"/>
    </source>
</evidence>
<dbReference type="EMBL" id="JAAMFJ010000002">
    <property type="protein sequence ID" value="MBS9336467.1"/>
    <property type="molecule type" value="Genomic_DNA"/>
</dbReference>
<evidence type="ECO:0000256" key="2">
    <source>
        <dbReference type="SAM" id="Phobius"/>
    </source>
</evidence>
<evidence type="ECO:0000313" key="4">
    <source>
        <dbReference type="EMBL" id="MBS9336467.1"/>
    </source>
</evidence>
<accession>A0ABS5QUH2</accession>
<sequence>MVKKNALAASKQWERSHQKITKAGRLTLSGTVRLFSWLFFFAFEYLAMALMQGSVLMTGRDRYLLLFCGFLLAYSFIRFGLQAMAKVKAGLHSSATSLKKGFSLKTINWPTLSELGYIASVYLIALAGMMVWGMLENLFLAKWASSTTENQAAIDGLMNAGGQYSTVVLSFIIVFLGPVMEELLFRGLFFRYFNWAKAPWVTIIASGLLFGLYHLNSYTWLSLLDLPPYLIIGTGLAYAYQKTGKLSSSILMHIFHNGWVQAASLLMLLH</sequence>
<feature type="transmembrane region" description="Helical" evidence="2">
    <location>
        <begin position="220"/>
        <end position="240"/>
    </location>
</feature>
<dbReference type="PANTHER" id="PTHR36435:SF1">
    <property type="entry name" value="CAAX AMINO TERMINAL PROTEASE FAMILY PROTEIN"/>
    <property type="match status" value="1"/>
</dbReference>
<feature type="transmembrane region" description="Helical" evidence="2">
    <location>
        <begin position="115"/>
        <end position="135"/>
    </location>
</feature>
<evidence type="ECO:0000259" key="3">
    <source>
        <dbReference type="Pfam" id="PF02517"/>
    </source>
</evidence>
<comment type="caution">
    <text evidence="4">The sequence shown here is derived from an EMBL/GenBank/DDBJ whole genome shotgun (WGS) entry which is preliminary data.</text>
</comment>
<keyword evidence="5" id="KW-1185">Reference proteome</keyword>